<sequence>MSTSITSFQHPPHNSPDLVEHLEHSHPEAESRIGSASETDSDSRSEASISSFLYLFLLNKRLRFLAPRVIFDDFWWDFWVSARNRKAQFLKDRGFVRYSDDKLEDYLSTTEDELNYASVDQDPEEEAGEEVFEKLRNSGNTLTIQDKRRRIEDWLIRLVEYQRVSGQEEGSQSQSRQTSKTSGKNICQGPKAKTAPISRKRNLDQVGQPISEREERTKIRRR</sequence>
<feature type="compositionally biased region" description="Low complexity" evidence="1">
    <location>
        <begin position="166"/>
        <end position="184"/>
    </location>
</feature>
<evidence type="ECO:0000313" key="2">
    <source>
        <dbReference type="EMBL" id="OCF62350.1"/>
    </source>
</evidence>
<reference evidence="3" key="2">
    <citation type="submission" date="2013-12" db="EMBL/GenBank/DDBJ databases">
        <title>Evolution of pathogenesis and genome organization in the Tremellales.</title>
        <authorList>
            <person name="Cuomo C."/>
            <person name="Litvintseva A."/>
            <person name="Heitman J."/>
            <person name="Chen Y."/>
            <person name="Sun S."/>
            <person name="Springer D."/>
            <person name="Dromer F."/>
            <person name="Young S."/>
            <person name="Zeng Q."/>
            <person name="Chapman S."/>
            <person name="Gujja S."/>
            <person name="Saif S."/>
            <person name="Birren B."/>
        </authorList>
    </citation>
    <scope>NUCLEOTIDE SEQUENCE [LARGE SCALE GENOMIC DNA]</scope>
    <source>
        <strain evidence="3">CBS 10435</strain>
    </source>
</reference>
<feature type="compositionally biased region" description="Basic and acidic residues" evidence="1">
    <location>
        <begin position="211"/>
        <end position="222"/>
    </location>
</feature>
<feature type="region of interest" description="Disordered" evidence="1">
    <location>
        <begin position="166"/>
        <end position="222"/>
    </location>
</feature>
<organism evidence="2 3">
    <name type="scientific">Kwoniella mangroviensis CBS 10435</name>
    <dbReference type="NCBI Taxonomy" id="1331196"/>
    <lineage>
        <taxon>Eukaryota</taxon>
        <taxon>Fungi</taxon>
        <taxon>Dikarya</taxon>
        <taxon>Basidiomycota</taxon>
        <taxon>Agaricomycotina</taxon>
        <taxon>Tremellomycetes</taxon>
        <taxon>Tremellales</taxon>
        <taxon>Cryptococcaceae</taxon>
        <taxon>Kwoniella</taxon>
    </lineage>
</organism>
<evidence type="ECO:0000313" key="3">
    <source>
        <dbReference type="Proteomes" id="UP000092583"/>
    </source>
</evidence>
<gene>
    <name evidence="2" type="ORF">L486_02018</name>
</gene>
<keyword evidence="3" id="KW-1185">Reference proteome</keyword>
<dbReference type="AlphaFoldDB" id="A0A1B9J3K9"/>
<evidence type="ECO:0000256" key="1">
    <source>
        <dbReference type="SAM" id="MobiDB-lite"/>
    </source>
</evidence>
<protein>
    <submittedName>
        <fullName evidence="2">Uncharacterized protein</fullName>
    </submittedName>
</protein>
<dbReference type="EMBL" id="KI669459">
    <property type="protein sequence ID" value="OCF62350.1"/>
    <property type="molecule type" value="Genomic_DNA"/>
</dbReference>
<feature type="compositionally biased region" description="Basic and acidic residues" evidence="1">
    <location>
        <begin position="18"/>
        <end position="31"/>
    </location>
</feature>
<reference evidence="2 3" key="1">
    <citation type="submission" date="2013-07" db="EMBL/GenBank/DDBJ databases">
        <title>The Genome Sequence of Kwoniella mangroviensis CBS10435.</title>
        <authorList>
            <consortium name="The Broad Institute Genome Sequencing Platform"/>
            <person name="Cuomo C."/>
            <person name="Litvintseva A."/>
            <person name="Chen Y."/>
            <person name="Heitman J."/>
            <person name="Sun S."/>
            <person name="Springer D."/>
            <person name="Dromer F."/>
            <person name="Young S.K."/>
            <person name="Zeng Q."/>
            <person name="Gargeya S."/>
            <person name="Fitzgerald M."/>
            <person name="Abouelleil A."/>
            <person name="Alvarado L."/>
            <person name="Berlin A.M."/>
            <person name="Chapman S.B."/>
            <person name="Dewar J."/>
            <person name="Goldberg J."/>
            <person name="Griggs A."/>
            <person name="Gujja S."/>
            <person name="Hansen M."/>
            <person name="Howarth C."/>
            <person name="Imamovic A."/>
            <person name="Larimer J."/>
            <person name="McCowan C."/>
            <person name="Murphy C."/>
            <person name="Pearson M."/>
            <person name="Priest M."/>
            <person name="Roberts A."/>
            <person name="Saif S."/>
            <person name="Shea T."/>
            <person name="Sykes S."/>
            <person name="Wortman J."/>
            <person name="Nusbaum C."/>
            <person name="Birren B."/>
        </authorList>
    </citation>
    <scope>NUCLEOTIDE SEQUENCE [LARGE SCALE GENOMIC DNA]</scope>
    <source>
        <strain evidence="2 3">CBS 10435</strain>
    </source>
</reference>
<accession>A0A1B9J3K9</accession>
<dbReference type="Proteomes" id="UP000092583">
    <property type="component" value="Unassembled WGS sequence"/>
</dbReference>
<feature type="region of interest" description="Disordered" evidence="1">
    <location>
        <begin position="1"/>
        <end position="43"/>
    </location>
</feature>
<proteinExistence type="predicted"/>
<name>A0A1B9J3K9_9TREE</name>